<evidence type="ECO:0000313" key="2">
    <source>
        <dbReference type="Proteomes" id="UP000000715"/>
    </source>
</evidence>
<dbReference type="Proteomes" id="UP000000715">
    <property type="component" value="Unplaced"/>
</dbReference>
<gene>
    <name evidence="3" type="primary">LOC123387166</name>
</gene>
<protein>
    <submittedName>
        <fullName evidence="3">Cyclic nucleotide-binding domain-containing protein 1-like</fullName>
    </submittedName>
</protein>
<dbReference type="InterPro" id="IPR014710">
    <property type="entry name" value="RmlC-like_jellyroll"/>
</dbReference>
<sequence length="102" mass="11941">MKLQPKRVKKIQKLVCMGRLKEKESFGEISVLLQVPFTCTVVTGKEVEMAIIEDKDLFELDPVTKQLMLHTAKSTFGHLTDEDIKTEYLQREQKKEWKNFKV</sequence>
<dbReference type="GeneID" id="123387166"/>
<dbReference type="InterPro" id="IPR000595">
    <property type="entry name" value="cNMP-bd_dom"/>
</dbReference>
<dbReference type="AlphaFoldDB" id="A0A8U0ULC0"/>
<accession>A0A8U0ULC0</accession>
<dbReference type="SUPFAM" id="SSF51206">
    <property type="entry name" value="cAMP-binding domain-like"/>
    <property type="match status" value="1"/>
</dbReference>
<dbReference type="OrthoDB" id="5966510at2759"/>
<name>A0A8U0ULC0_MUSPF</name>
<evidence type="ECO:0000313" key="3">
    <source>
        <dbReference type="RefSeq" id="XP_044919059.1"/>
    </source>
</evidence>
<feature type="domain" description="Cyclic nucleotide-binding" evidence="1">
    <location>
        <begin position="17"/>
        <end position="60"/>
    </location>
</feature>
<evidence type="ECO:0000259" key="1">
    <source>
        <dbReference type="PROSITE" id="PS50042"/>
    </source>
</evidence>
<organism evidence="2 3">
    <name type="scientific">Mustela putorius furo</name>
    <name type="common">European domestic ferret</name>
    <name type="synonym">Mustela furo</name>
    <dbReference type="NCBI Taxonomy" id="9669"/>
    <lineage>
        <taxon>Eukaryota</taxon>
        <taxon>Metazoa</taxon>
        <taxon>Chordata</taxon>
        <taxon>Craniata</taxon>
        <taxon>Vertebrata</taxon>
        <taxon>Euteleostomi</taxon>
        <taxon>Mammalia</taxon>
        <taxon>Eutheria</taxon>
        <taxon>Laurasiatheria</taxon>
        <taxon>Carnivora</taxon>
        <taxon>Caniformia</taxon>
        <taxon>Musteloidea</taxon>
        <taxon>Mustelidae</taxon>
        <taxon>Mustelinae</taxon>
        <taxon>Mustela</taxon>
    </lineage>
</organism>
<dbReference type="InterPro" id="IPR018490">
    <property type="entry name" value="cNMP-bd_dom_sf"/>
</dbReference>
<dbReference type="Gene3D" id="2.60.120.10">
    <property type="entry name" value="Jelly Rolls"/>
    <property type="match status" value="1"/>
</dbReference>
<keyword evidence="2" id="KW-1185">Reference proteome</keyword>
<dbReference type="RefSeq" id="XP_044919059.1">
    <property type="nucleotide sequence ID" value="XM_045063124.1"/>
</dbReference>
<reference evidence="3" key="1">
    <citation type="submission" date="2025-08" db="UniProtKB">
        <authorList>
            <consortium name="RefSeq"/>
        </authorList>
    </citation>
    <scope>IDENTIFICATION</scope>
    <source>
        <tissue evidence="3">Brain</tissue>
    </source>
</reference>
<proteinExistence type="predicted"/>
<dbReference type="PROSITE" id="PS50042">
    <property type="entry name" value="CNMP_BINDING_3"/>
    <property type="match status" value="1"/>
</dbReference>